<keyword evidence="3" id="KW-0804">Transcription</keyword>
<dbReference type="SUPFAM" id="SSF48008">
    <property type="entry name" value="GntR ligand-binding domain-like"/>
    <property type="match status" value="1"/>
</dbReference>
<gene>
    <name evidence="5" type="ORF">GCM10010968_03330</name>
</gene>
<dbReference type="InterPro" id="IPR036388">
    <property type="entry name" value="WH-like_DNA-bd_sf"/>
</dbReference>
<keyword evidence="6" id="KW-1185">Reference proteome</keyword>
<dbReference type="InterPro" id="IPR011711">
    <property type="entry name" value="GntR_C"/>
</dbReference>
<evidence type="ECO:0000313" key="5">
    <source>
        <dbReference type="EMBL" id="GGN78007.1"/>
    </source>
</evidence>
<dbReference type="Proteomes" id="UP000626982">
    <property type="component" value="Unassembled WGS sequence"/>
</dbReference>
<keyword evidence="2" id="KW-0238">DNA-binding</keyword>
<accession>A0ABQ2KD51</accession>
<dbReference type="Gene3D" id="1.20.120.530">
    <property type="entry name" value="GntR ligand-binding domain-like"/>
    <property type="match status" value="1"/>
</dbReference>
<reference evidence="6" key="1">
    <citation type="journal article" date="2019" name="Int. J. Syst. Evol. Microbiol.">
        <title>The Global Catalogue of Microorganisms (GCM) 10K type strain sequencing project: providing services to taxonomists for standard genome sequencing and annotation.</title>
        <authorList>
            <consortium name="The Broad Institute Genomics Platform"/>
            <consortium name="The Broad Institute Genome Sequencing Center for Infectious Disease"/>
            <person name="Wu L."/>
            <person name="Ma J."/>
        </authorList>
    </citation>
    <scope>NUCLEOTIDE SEQUENCE [LARGE SCALE GENOMIC DNA]</scope>
    <source>
        <strain evidence="6">CGMCC 1.6960</strain>
    </source>
</reference>
<dbReference type="InterPro" id="IPR036390">
    <property type="entry name" value="WH_DNA-bd_sf"/>
</dbReference>
<dbReference type="SUPFAM" id="SSF46785">
    <property type="entry name" value="Winged helix' DNA-binding domain"/>
    <property type="match status" value="1"/>
</dbReference>
<dbReference type="PROSITE" id="PS50949">
    <property type="entry name" value="HTH_GNTR"/>
    <property type="match status" value="1"/>
</dbReference>
<dbReference type="PANTHER" id="PTHR43537:SF24">
    <property type="entry name" value="GLUCONATE OPERON TRANSCRIPTIONAL REPRESSOR"/>
    <property type="match status" value="1"/>
</dbReference>
<feature type="domain" description="HTH gntR-type" evidence="4">
    <location>
        <begin position="13"/>
        <end position="80"/>
    </location>
</feature>
<name>A0ABQ2KD51_9MICO</name>
<dbReference type="SMART" id="SM00345">
    <property type="entry name" value="HTH_GNTR"/>
    <property type="match status" value="1"/>
</dbReference>
<evidence type="ECO:0000259" key="4">
    <source>
        <dbReference type="PROSITE" id="PS50949"/>
    </source>
</evidence>
<dbReference type="CDD" id="cd07377">
    <property type="entry name" value="WHTH_GntR"/>
    <property type="match status" value="1"/>
</dbReference>
<dbReference type="Pfam" id="PF00392">
    <property type="entry name" value="GntR"/>
    <property type="match status" value="1"/>
</dbReference>
<dbReference type="InterPro" id="IPR008920">
    <property type="entry name" value="TF_FadR/GntR_C"/>
</dbReference>
<dbReference type="InterPro" id="IPR000524">
    <property type="entry name" value="Tscrpt_reg_HTH_GntR"/>
</dbReference>
<evidence type="ECO:0000256" key="2">
    <source>
        <dbReference type="ARBA" id="ARBA00023125"/>
    </source>
</evidence>
<dbReference type="SMART" id="SM00895">
    <property type="entry name" value="FCD"/>
    <property type="match status" value="1"/>
</dbReference>
<dbReference type="RefSeq" id="WP_188715361.1">
    <property type="nucleotide sequence ID" value="NZ_BAABBD010000001.1"/>
</dbReference>
<dbReference type="PANTHER" id="PTHR43537">
    <property type="entry name" value="TRANSCRIPTIONAL REGULATOR, GNTR FAMILY"/>
    <property type="match status" value="1"/>
</dbReference>
<dbReference type="Gene3D" id="1.10.10.10">
    <property type="entry name" value="Winged helix-like DNA-binding domain superfamily/Winged helix DNA-binding domain"/>
    <property type="match status" value="1"/>
</dbReference>
<proteinExistence type="predicted"/>
<evidence type="ECO:0000313" key="6">
    <source>
        <dbReference type="Proteomes" id="UP000626982"/>
    </source>
</evidence>
<protein>
    <submittedName>
        <fullName evidence="5">GntR family transcriptional regulator</fullName>
    </submittedName>
</protein>
<dbReference type="Pfam" id="PF07729">
    <property type="entry name" value="FCD"/>
    <property type="match status" value="1"/>
</dbReference>
<comment type="caution">
    <text evidence="5">The sequence shown here is derived from an EMBL/GenBank/DDBJ whole genome shotgun (WGS) entry which is preliminary data.</text>
</comment>
<evidence type="ECO:0000256" key="3">
    <source>
        <dbReference type="ARBA" id="ARBA00023163"/>
    </source>
</evidence>
<dbReference type="EMBL" id="BMLM01000001">
    <property type="protein sequence ID" value="GGN78007.1"/>
    <property type="molecule type" value="Genomic_DNA"/>
</dbReference>
<keyword evidence="1" id="KW-0805">Transcription regulation</keyword>
<organism evidence="5 6">
    <name type="scientific">Agrococcus terreus</name>
    <dbReference type="NCBI Taxonomy" id="574649"/>
    <lineage>
        <taxon>Bacteria</taxon>
        <taxon>Bacillati</taxon>
        <taxon>Actinomycetota</taxon>
        <taxon>Actinomycetes</taxon>
        <taxon>Micrococcales</taxon>
        <taxon>Microbacteriaceae</taxon>
        <taxon>Agrococcus</taxon>
    </lineage>
</organism>
<evidence type="ECO:0000256" key="1">
    <source>
        <dbReference type="ARBA" id="ARBA00023015"/>
    </source>
</evidence>
<dbReference type="PRINTS" id="PR00035">
    <property type="entry name" value="HTHGNTR"/>
</dbReference>
<sequence>MVGLQSISAIESRSTAVIIADQLREGIIAGTFESGDQINEAQLAERLEVSRGPVREALHRLVQEGLLEGRPNRGVFVKQVTHRDIAEVAEAREVIECAAAEVVVGHGAAERSRIADALVAATEPMADAVRRGDRAALRRADLGFHALLVAQGANRRLERAYRTLATEALIAMSHFDGWEPDDALIAEHVRLAELLRAGDMEAFHRVLHEHLAIDTIELHTHDDEPLRHGRVEA</sequence>